<gene>
    <name evidence="1" type="ORF">C0Q70_03744</name>
</gene>
<dbReference type="EMBL" id="PZQS01000002">
    <property type="protein sequence ID" value="PVD36754.1"/>
    <property type="molecule type" value="Genomic_DNA"/>
</dbReference>
<name>A0A2T7PTK2_POMCA</name>
<dbReference type="Proteomes" id="UP000245119">
    <property type="component" value="Linkage Group LG2"/>
</dbReference>
<evidence type="ECO:0000313" key="2">
    <source>
        <dbReference type="Proteomes" id="UP000245119"/>
    </source>
</evidence>
<accession>A0A2T7PTK2</accession>
<comment type="caution">
    <text evidence="1">The sequence shown here is derived from an EMBL/GenBank/DDBJ whole genome shotgun (WGS) entry which is preliminary data.</text>
</comment>
<proteinExistence type="predicted"/>
<evidence type="ECO:0000313" key="1">
    <source>
        <dbReference type="EMBL" id="PVD36754.1"/>
    </source>
</evidence>
<protein>
    <submittedName>
        <fullName evidence="1">Uncharacterized protein</fullName>
    </submittedName>
</protein>
<keyword evidence="2" id="KW-1185">Reference proteome</keyword>
<sequence length="166" mass="17897">MLLTSSGFAPRPSRPAFVAFLLGEGQSTTFHAPVRTAVNFDNARQSSLFSPGKRLGCEAPDDDKLLRLDHTSHPVLTIVVTQICVHMCVCLSGGEVRGCARAWRSCRRHLGSLWAIGGKRGADTSLARVRVMRQLSVTPPPTRLSSISTDLCTYMVSTPRCVAASG</sequence>
<reference evidence="1 2" key="1">
    <citation type="submission" date="2018-04" db="EMBL/GenBank/DDBJ databases">
        <title>The genome of golden apple snail Pomacea canaliculata provides insight into stress tolerance and invasive adaptation.</title>
        <authorList>
            <person name="Liu C."/>
            <person name="Liu B."/>
            <person name="Ren Y."/>
            <person name="Zhang Y."/>
            <person name="Wang H."/>
            <person name="Li S."/>
            <person name="Jiang F."/>
            <person name="Yin L."/>
            <person name="Zhang G."/>
            <person name="Qian W."/>
            <person name="Fan W."/>
        </authorList>
    </citation>
    <scope>NUCLEOTIDE SEQUENCE [LARGE SCALE GENOMIC DNA]</scope>
    <source>
        <strain evidence="1">SZHN2017</strain>
        <tissue evidence="1">Muscle</tissue>
    </source>
</reference>
<organism evidence="1 2">
    <name type="scientific">Pomacea canaliculata</name>
    <name type="common">Golden apple snail</name>
    <dbReference type="NCBI Taxonomy" id="400727"/>
    <lineage>
        <taxon>Eukaryota</taxon>
        <taxon>Metazoa</taxon>
        <taxon>Spiralia</taxon>
        <taxon>Lophotrochozoa</taxon>
        <taxon>Mollusca</taxon>
        <taxon>Gastropoda</taxon>
        <taxon>Caenogastropoda</taxon>
        <taxon>Architaenioglossa</taxon>
        <taxon>Ampullarioidea</taxon>
        <taxon>Ampullariidae</taxon>
        <taxon>Pomacea</taxon>
    </lineage>
</organism>
<dbReference type="AlphaFoldDB" id="A0A2T7PTK2"/>